<reference evidence="1" key="1">
    <citation type="submission" date="2014-11" db="EMBL/GenBank/DDBJ databases">
        <authorList>
            <person name="Amaro Gonzalez C."/>
        </authorList>
    </citation>
    <scope>NUCLEOTIDE SEQUENCE</scope>
</reference>
<evidence type="ECO:0000313" key="1">
    <source>
        <dbReference type="EMBL" id="JAH65181.1"/>
    </source>
</evidence>
<organism evidence="1">
    <name type="scientific">Anguilla anguilla</name>
    <name type="common">European freshwater eel</name>
    <name type="synonym">Muraena anguilla</name>
    <dbReference type="NCBI Taxonomy" id="7936"/>
    <lineage>
        <taxon>Eukaryota</taxon>
        <taxon>Metazoa</taxon>
        <taxon>Chordata</taxon>
        <taxon>Craniata</taxon>
        <taxon>Vertebrata</taxon>
        <taxon>Euteleostomi</taxon>
        <taxon>Actinopterygii</taxon>
        <taxon>Neopterygii</taxon>
        <taxon>Teleostei</taxon>
        <taxon>Anguilliformes</taxon>
        <taxon>Anguillidae</taxon>
        <taxon>Anguilla</taxon>
    </lineage>
</organism>
<dbReference type="AlphaFoldDB" id="A0A0E9UHG5"/>
<protein>
    <submittedName>
        <fullName evidence="1">Uncharacterized protein</fullName>
    </submittedName>
</protein>
<name>A0A0E9UHG5_ANGAN</name>
<sequence length="51" mass="5998">METHFMKLRRTVRVLMLLPEAVWNSAEFKLTATQNKNSASSVYMLKSYDLF</sequence>
<accession>A0A0E9UHG5</accession>
<reference evidence="1" key="2">
    <citation type="journal article" date="2015" name="Fish Shellfish Immunol.">
        <title>Early steps in the European eel (Anguilla anguilla)-Vibrio vulnificus interaction in the gills: Role of the RtxA13 toxin.</title>
        <authorList>
            <person name="Callol A."/>
            <person name="Pajuelo D."/>
            <person name="Ebbesson L."/>
            <person name="Teles M."/>
            <person name="MacKenzie S."/>
            <person name="Amaro C."/>
        </authorList>
    </citation>
    <scope>NUCLEOTIDE SEQUENCE</scope>
</reference>
<proteinExistence type="predicted"/>
<dbReference type="EMBL" id="GBXM01043396">
    <property type="protein sequence ID" value="JAH65181.1"/>
    <property type="molecule type" value="Transcribed_RNA"/>
</dbReference>